<feature type="transmembrane region" description="Helical" evidence="1">
    <location>
        <begin position="154"/>
        <end position="174"/>
    </location>
</feature>
<keyword evidence="1" id="KW-0812">Transmembrane</keyword>
<evidence type="ECO:0000313" key="2">
    <source>
        <dbReference type="EMBL" id="QIS45279.1"/>
    </source>
</evidence>
<dbReference type="RefSeq" id="WP_053774727.1">
    <property type="nucleotide sequence ID" value="NZ_CP012573.1"/>
</dbReference>
<protein>
    <submittedName>
        <fullName evidence="2">Uncharacterized protein</fullName>
    </submittedName>
</protein>
<feature type="transmembrane region" description="Helical" evidence="1">
    <location>
        <begin position="63"/>
        <end position="80"/>
    </location>
</feature>
<gene>
    <name evidence="2" type="ORF">GW570_09365</name>
</gene>
<dbReference type="KEGG" id="ccap:AES38_09330"/>
<sequence length="199" mass="21003">MTSPPEESSSRGGPHGRWRRLRRGWLAGPVVLLVLPLAIGYVIAHSLLDLSVGNDALRPERLVTRLVFAALGAVVLAVVIRRMRSRPGAGPDGLELTEAVEDGRLPAGADLEAWTGALLRRRATVEAEVARTQLLMGGALVVGGVVWGALGGPWVVWLAVGALSAILVALRAAAPRRLARIDALLMPLLDAEDEAGSRT</sequence>
<keyword evidence="1" id="KW-0472">Membrane</keyword>
<evidence type="ECO:0000313" key="3">
    <source>
        <dbReference type="Proteomes" id="UP000503164"/>
    </source>
</evidence>
<feature type="transmembrane region" description="Helical" evidence="1">
    <location>
        <begin position="24"/>
        <end position="43"/>
    </location>
</feature>
<dbReference type="AlphaFoldDB" id="A0AAE6XR59"/>
<accession>A0AAE6XR59</accession>
<dbReference type="EMBL" id="CP048049">
    <property type="protein sequence ID" value="QIS45279.1"/>
    <property type="molecule type" value="Genomic_DNA"/>
</dbReference>
<feature type="transmembrane region" description="Helical" evidence="1">
    <location>
        <begin position="129"/>
        <end position="148"/>
    </location>
</feature>
<reference evidence="2 3" key="1">
    <citation type="journal article" date="2020" name="Mol. Plant Pathol.">
        <title>Plasmid composition and the chpG gene determine the virulence level of Clavibacter capsici natural isolates in pepper.</title>
        <authorList>
            <person name="Hwang I.S."/>
            <person name="Lee H.M."/>
            <person name="Oh E.J."/>
            <person name="Lee S."/>
            <person name="Heu S."/>
            <person name="Oh C.S."/>
        </authorList>
    </citation>
    <scope>NUCLEOTIDE SEQUENCE [LARGE SCALE GENOMIC DNA]</scope>
    <source>
        <strain evidence="2 3">1101</strain>
    </source>
</reference>
<name>A0AAE6XR59_9MICO</name>
<keyword evidence="1" id="KW-1133">Transmembrane helix</keyword>
<organism evidence="2 3">
    <name type="scientific">Clavibacter capsici</name>
    <dbReference type="NCBI Taxonomy" id="1874630"/>
    <lineage>
        <taxon>Bacteria</taxon>
        <taxon>Bacillati</taxon>
        <taxon>Actinomycetota</taxon>
        <taxon>Actinomycetes</taxon>
        <taxon>Micrococcales</taxon>
        <taxon>Microbacteriaceae</taxon>
        <taxon>Clavibacter</taxon>
    </lineage>
</organism>
<keyword evidence="3" id="KW-1185">Reference proteome</keyword>
<proteinExistence type="predicted"/>
<dbReference type="Proteomes" id="UP000503164">
    <property type="component" value="Chromosome"/>
</dbReference>
<evidence type="ECO:0000256" key="1">
    <source>
        <dbReference type="SAM" id="Phobius"/>
    </source>
</evidence>